<dbReference type="KEGG" id="hqi:H9L05_16590"/>
<protein>
    <submittedName>
        <fullName evidence="1">Uncharacterized protein</fullName>
    </submittedName>
</protein>
<dbReference type="EMBL" id="CP060784">
    <property type="protein sequence ID" value="QNP51591.1"/>
    <property type="molecule type" value="Genomic_DNA"/>
</dbReference>
<evidence type="ECO:0000313" key="1">
    <source>
        <dbReference type="EMBL" id="QNP51591.1"/>
    </source>
</evidence>
<gene>
    <name evidence="1" type="ORF">H9L05_16590</name>
</gene>
<keyword evidence="2" id="KW-1185">Reference proteome</keyword>
<accession>A0A7H0GTH5</accession>
<dbReference type="AlphaFoldDB" id="A0A7H0GTH5"/>
<dbReference type="RefSeq" id="WP_187731871.1">
    <property type="nucleotide sequence ID" value="NZ_CP060784.1"/>
</dbReference>
<reference evidence="1 2" key="1">
    <citation type="submission" date="2020-08" db="EMBL/GenBank/DDBJ databases">
        <title>Genome sequence of Hymenobacter qilianensis JCM 19763T.</title>
        <authorList>
            <person name="Hyun D.-W."/>
            <person name="Bae J.-W."/>
        </authorList>
    </citation>
    <scope>NUCLEOTIDE SEQUENCE [LARGE SCALE GENOMIC DNA]</scope>
    <source>
        <strain evidence="1 2">JCM 19763</strain>
    </source>
</reference>
<proteinExistence type="predicted"/>
<organism evidence="1 2">
    <name type="scientific">Hymenobacter qilianensis</name>
    <dbReference type="NCBI Taxonomy" id="1385715"/>
    <lineage>
        <taxon>Bacteria</taxon>
        <taxon>Pseudomonadati</taxon>
        <taxon>Bacteroidota</taxon>
        <taxon>Cytophagia</taxon>
        <taxon>Cytophagales</taxon>
        <taxon>Hymenobacteraceae</taxon>
        <taxon>Hymenobacter</taxon>
    </lineage>
</organism>
<name>A0A7H0GTH5_9BACT</name>
<sequence length="67" mass="7383">MHEASLAFFQNFYTNVSLYVVAEADENAPQLPAAAPAAPAAPVASVPLLLLSHQHLRHRHRLCQFHP</sequence>
<dbReference type="Proteomes" id="UP000516093">
    <property type="component" value="Chromosome"/>
</dbReference>
<evidence type="ECO:0000313" key="2">
    <source>
        <dbReference type="Proteomes" id="UP000516093"/>
    </source>
</evidence>